<dbReference type="EMBL" id="FQUC01000009">
    <property type="protein sequence ID" value="SHF72352.1"/>
    <property type="molecule type" value="Genomic_DNA"/>
</dbReference>
<dbReference type="CDD" id="cd07079">
    <property type="entry name" value="ALDH_F18-19_ProA-GPR"/>
    <property type="match status" value="1"/>
</dbReference>
<evidence type="ECO:0000256" key="4">
    <source>
        <dbReference type="ARBA" id="ARBA00022857"/>
    </source>
</evidence>
<dbReference type="PIRSF" id="PIRSF000151">
    <property type="entry name" value="GPR"/>
    <property type="match status" value="1"/>
</dbReference>
<evidence type="ECO:0000256" key="1">
    <source>
        <dbReference type="ARBA" id="ARBA00004985"/>
    </source>
</evidence>
<dbReference type="GO" id="GO:0005737">
    <property type="term" value="C:cytoplasm"/>
    <property type="evidence" value="ECO:0007669"/>
    <property type="project" value="UniProtKB-SubCell"/>
</dbReference>
<organism evidence="9 10">
    <name type="scientific">Dysgonomonas macrotermitis</name>
    <dbReference type="NCBI Taxonomy" id="1346286"/>
    <lineage>
        <taxon>Bacteria</taxon>
        <taxon>Pseudomonadati</taxon>
        <taxon>Bacteroidota</taxon>
        <taxon>Bacteroidia</taxon>
        <taxon>Bacteroidales</taxon>
        <taxon>Dysgonomonadaceae</taxon>
        <taxon>Dysgonomonas</taxon>
    </lineage>
</organism>
<dbReference type="InterPro" id="IPR000965">
    <property type="entry name" value="GPR_dom"/>
</dbReference>
<dbReference type="PANTHER" id="PTHR11063">
    <property type="entry name" value="GLUTAMATE SEMIALDEHYDE DEHYDROGENASE"/>
    <property type="match status" value="1"/>
</dbReference>
<dbReference type="InterPro" id="IPR012134">
    <property type="entry name" value="Glu-5-SA_DH"/>
</dbReference>
<dbReference type="Proteomes" id="UP000184480">
    <property type="component" value="Unassembled WGS sequence"/>
</dbReference>
<keyword evidence="10" id="KW-1185">Reference proteome</keyword>
<dbReference type="PANTHER" id="PTHR11063:SF8">
    <property type="entry name" value="DELTA-1-PYRROLINE-5-CARBOXYLATE SYNTHASE"/>
    <property type="match status" value="1"/>
</dbReference>
<dbReference type="Gene3D" id="3.40.605.10">
    <property type="entry name" value="Aldehyde Dehydrogenase, Chain A, domain 1"/>
    <property type="match status" value="1"/>
</dbReference>
<evidence type="ECO:0000259" key="8">
    <source>
        <dbReference type="Pfam" id="PF00171"/>
    </source>
</evidence>
<dbReference type="Gene3D" id="3.40.309.10">
    <property type="entry name" value="Aldehyde Dehydrogenase, Chain A, domain 2"/>
    <property type="match status" value="1"/>
</dbReference>
<dbReference type="NCBIfam" id="NF001221">
    <property type="entry name" value="PRK00197.1"/>
    <property type="match status" value="1"/>
</dbReference>
<keyword evidence="7" id="KW-0963">Cytoplasm</keyword>
<dbReference type="GO" id="GO:0055129">
    <property type="term" value="P:L-proline biosynthetic process"/>
    <property type="evidence" value="ECO:0007669"/>
    <property type="project" value="UniProtKB-UniRule"/>
</dbReference>
<comment type="subcellular location">
    <subcellularLocation>
        <location evidence="7">Cytoplasm</location>
    </subcellularLocation>
</comment>
<comment type="pathway">
    <text evidence="1 7">Amino-acid biosynthesis; L-proline biosynthesis; L-glutamate 5-semialdehyde from L-glutamate: step 2/2.</text>
</comment>
<evidence type="ECO:0000313" key="9">
    <source>
        <dbReference type="EMBL" id="SHF72352.1"/>
    </source>
</evidence>
<dbReference type="HAMAP" id="MF_00412">
    <property type="entry name" value="ProA"/>
    <property type="match status" value="1"/>
</dbReference>
<gene>
    <name evidence="7" type="primary">proA</name>
    <name evidence="9" type="ORF">SAMN05444362_109101</name>
</gene>
<proteinExistence type="inferred from homology"/>
<dbReference type="Pfam" id="PF00171">
    <property type="entry name" value="Aldedh"/>
    <property type="match status" value="1"/>
</dbReference>
<dbReference type="InterPro" id="IPR015590">
    <property type="entry name" value="Aldehyde_DH_dom"/>
</dbReference>
<keyword evidence="2 7" id="KW-0028">Amino-acid biosynthesis</keyword>
<dbReference type="NCBIfam" id="TIGR00407">
    <property type="entry name" value="proA"/>
    <property type="match status" value="1"/>
</dbReference>
<dbReference type="OrthoDB" id="9809970at2"/>
<accession>A0A1M5DZU6</accession>
<dbReference type="UniPathway" id="UPA00098">
    <property type="reaction ID" value="UER00360"/>
</dbReference>
<dbReference type="InterPro" id="IPR020593">
    <property type="entry name" value="G-glutamylP_reductase_CS"/>
</dbReference>
<comment type="similarity">
    <text evidence="7">Belongs to the gamma-glutamyl phosphate reductase family.</text>
</comment>
<comment type="function">
    <text evidence="7">Catalyzes the NADPH-dependent reduction of L-glutamate 5-phosphate into L-glutamate 5-semialdehyde and phosphate. The product spontaneously undergoes cyclization to form 1-pyrroline-5-carboxylate.</text>
</comment>
<protein>
    <recommendedName>
        <fullName evidence="7">Gamma-glutamyl phosphate reductase</fullName>
        <shortName evidence="7">GPR</shortName>
        <ecNumber evidence="7">1.2.1.41</ecNumber>
    </recommendedName>
    <alternativeName>
        <fullName evidence="7">Glutamate-5-semialdehyde dehydrogenase</fullName>
    </alternativeName>
    <alternativeName>
        <fullName evidence="7">Glutamyl-gamma-semialdehyde dehydrogenase</fullName>
        <shortName evidence="7">GSA dehydrogenase</shortName>
    </alternativeName>
</protein>
<dbReference type="RefSeq" id="WP_062179920.1">
    <property type="nucleotide sequence ID" value="NZ_BBXL01000008.1"/>
</dbReference>
<sequence length="416" mass="46412">MDDTDKLFEAAQIASKDLLLLSETQINDILEAIAKETENRIFHILSENQKDLQRMDKENPKYDRLQLTEERLQGIISDIRKVAALPYPVGRILDDRTLDNGLHLIKKTVPFGVVGVIFEARPNVSFDVFSLCFKSGNACILKGGSDAYFSNLAIIEIIRNILDENGVNPNACILLPKEREVIDELLNARKYVDLIIPRGGSSLINYVQENSRIPIIETGAGVCHTYFHKDGDRDIARKIIHNAKTRRVSVCNSLDCLIIDKDRISDLPYLCENLADSNVIIYADKQAYSVLSGNYPDKLLKEADEDSFGTEFLDYKMSVKTVNSIRDAINHISKYGSKHSEAIISEDQDAITLFEALIDAACVYVNASTAFTDGAQFGLGAEIGISTQKMHARGPMALQELCSYKWIVEGNGQIRS</sequence>
<evidence type="ECO:0000313" key="10">
    <source>
        <dbReference type="Proteomes" id="UP000184480"/>
    </source>
</evidence>
<comment type="catalytic activity">
    <reaction evidence="6 7">
        <text>L-glutamate 5-semialdehyde + phosphate + NADP(+) = L-glutamyl 5-phosphate + NADPH + H(+)</text>
        <dbReference type="Rhea" id="RHEA:19541"/>
        <dbReference type="ChEBI" id="CHEBI:15378"/>
        <dbReference type="ChEBI" id="CHEBI:43474"/>
        <dbReference type="ChEBI" id="CHEBI:57783"/>
        <dbReference type="ChEBI" id="CHEBI:58066"/>
        <dbReference type="ChEBI" id="CHEBI:58274"/>
        <dbReference type="ChEBI" id="CHEBI:58349"/>
        <dbReference type="EC" id="1.2.1.41"/>
    </reaction>
</comment>
<evidence type="ECO:0000256" key="5">
    <source>
        <dbReference type="ARBA" id="ARBA00023002"/>
    </source>
</evidence>
<dbReference type="SUPFAM" id="SSF53720">
    <property type="entry name" value="ALDH-like"/>
    <property type="match status" value="1"/>
</dbReference>
<dbReference type="GO" id="GO:0050661">
    <property type="term" value="F:NADP binding"/>
    <property type="evidence" value="ECO:0007669"/>
    <property type="project" value="InterPro"/>
</dbReference>
<evidence type="ECO:0000256" key="2">
    <source>
        <dbReference type="ARBA" id="ARBA00022605"/>
    </source>
</evidence>
<evidence type="ECO:0000256" key="6">
    <source>
        <dbReference type="ARBA" id="ARBA00049024"/>
    </source>
</evidence>
<feature type="domain" description="Aldehyde dehydrogenase" evidence="8">
    <location>
        <begin position="3"/>
        <end position="263"/>
    </location>
</feature>
<evidence type="ECO:0000256" key="3">
    <source>
        <dbReference type="ARBA" id="ARBA00022650"/>
    </source>
</evidence>
<dbReference type="AlphaFoldDB" id="A0A1M5DZU6"/>
<dbReference type="InterPro" id="IPR016162">
    <property type="entry name" value="Ald_DH_N"/>
</dbReference>
<dbReference type="EC" id="1.2.1.41" evidence="7"/>
<reference evidence="10" key="1">
    <citation type="submission" date="2016-11" db="EMBL/GenBank/DDBJ databases">
        <authorList>
            <person name="Varghese N."/>
            <person name="Submissions S."/>
        </authorList>
    </citation>
    <scope>NUCLEOTIDE SEQUENCE [LARGE SCALE GENOMIC DNA]</scope>
    <source>
        <strain evidence="10">DSM 27370</strain>
    </source>
</reference>
<keyword evidence="4 7" id="KW-0521">NADP</keyword>
<dbReference type="GO" id="GO:0004350">
    <property type="term" value="F:glutamate-5-semialdehyde dehydrogenase activity"/>
    <property type="evidence" value="ECO:0007669"/>
    <property type="project" value="UniProtKB-UniRule"/>
</dbReference>
<dbReference type="STRING" id="1346286.SAMN05444362_109101"/>
<dbReference type="InterPro" id="IPR016161">
    <property type="entry name" value="Ald_DH/histidinol_DH"/>
</dbReference>
<evidence type="ECO:0000256" key="7">
    <source>
        <dbReference type="HAMAP-Rule" id="MF_00412"/>
    </source>
</evidence>
<dbReference type="PROSITE" id="PS01223">
    <property type="entry name" value="PROA"/>
    <property type="match status" value="1"/>
</dbReference>
<dbReference type="InterPro" id="IPR016163">
    <property type="entry name" value="Ald_DH_C"/>
</dbReference>
<keyword evidence="5 7" id="KW-0560">Oxidoreductase</keyword>
<keyword evidence="3 7" id="KW-0641">Proline biosynthesis</keyword>
<name>A0A1M5DZU6_9BACT</name>